<sequence>MLKHTKGDLITLAEEGNFDAIVQGCNCFCTMGSGIARTIRERYPLAYQIDSLTVTGDIMKLGCWTEYDTSKFIIFNAYTQYGFNKPGETNDVFEYTSFELILQKLATLHGTKNFGFPMIGMGLAGGDKRRIFGQLEWFEELVSTQGGSVTVVEFSG</sequence>
<organism evidence="2">
    <name type="scientific">uncultured Caudovirales phage</name>
    <dbReference type="NCBI Taxonomy" id="2100421"/>
    <lineage>
        <taxon>Viruses</taxon>
        <taxon>Duplodnaviria</taxon>
        <taxon>Heunggongvirae</taxon>
        <taxon>Uroviricota</taxon>
        <taxon>Caudoviricetes</taxon>
        <taxon>Peduoviridae</taxon>
        <taxon>Maltschvirus</taxon>
        <taxon>Maltschvirus maltsch</taxon>
    </lineage>
</organism>
<dbReference type="SMART" id="SM00506">
    <property type="entry name" value="A1pp"/>
    <property type="match status" value="1"/>
</dbReference>
<dbReference type="Gene3D" id="3.40.220.10">
    <property type="entry name" value="Leucine Aminopeptidase, subunit E, domain 1"/>
    <property type="match status" value="1"/>
</dbReference>
<proteinExistence type="predicted"/>
<dbReference type="InterPro" id="IPR043472">
    <property type="entry name" value="Macro_dom-like"/>
</dbReference>
<reference evidence="2" key="1">
    <citation type="submission" date="2020-05" db="EMBL/GenBank/DDBJ databases">
        <authorList>
            <person name="Chiriac C."/>
            <person name="Salcher M."/>
            <person name="Ghai R."/>
            <person name="Kavagutti S V."/>
        </authorList>
    </citation>
    <scope>NUCLEOTIDE SEQUENCE</scope>
</reference>
<protein>
    <submittedName>
        <fullName evidence="2">COG2110 Predicted phosphatase homologous to the C-terminal domain of histone macroH2A1</fullName>
    </submittedName>
</protein>
<dbReference type="EMBL" id="LR797824">
    <property type="protein sequence ID" value="CAB4241790.1"/>
    <property type="molecule type" value="Genomic_DNA"/>
</dbReference>
<dbReference type="PROSITE" id="PS51154">
    <property type="entry name" value="MACRO"/>
    <property type="match status" value="1"/>
</dbReference>
<gene>
    <name evidence="2" type="ORF">UFOVP71_328</name>
</gene>
<name>A0A6J5TDR0_9CAUD</name>
<evidence type="ECO:0000313" key="2">
    <source>
        <dbReference type="EMBL" id="CAB4241790.1"/>
    </source>
</evidence>
<evidence type="ECO:0000259" key="1">
    <source>
        <dbReference type="PROSITE" id="PS51154"/>
    </source>
</evidence>
<dbReference type="InterPro" id="IPR002589">
    <property type="entry name" value="Macro_dom"/>
</dbReference>
<dbReference type="SUPFAM" id="SSF52949">
    <property type="entry name" value="Macro domain-like"/>
    <property type="match status" value="1"/>
</dbReference>
<accession>A0A6J5TDR0</accession>
<feature type="domain" description="Macro" evidence="1">
    <location>
        <begin position="1"/>
        <end position="156"/>
    </location>
</feature>